<proteinExistence type="predicted"/>
<gene>
    <name evidence="2" type="ORF">EGM181_10185</name>
</gene>
<evidence type="ECO:0000256" key="1">
    <source>
        <dbReference type="SAM" id="SignalP"/>
    </source>
</evidence>
<dbReference type="Proteomes" id="UP000516696">
    <property type="component" value="Chromosome"/>
</dbReference>
<dbReference type="AlphaFoldDB" id="A0AAE7MQC0"/>
<accession>A0AAE7MQC0</accession>
<keyword evidence="1" id="KW-0732">Signal</keyword>
<evidence type="ECO:0000313" key="3">
    <source>
        <dbReference type="Proteomes" id="UP000516696"/>
    </source>
</evidence>
<feature type="chain" id="PRO_5042029779" evidence="1">
    <location>
        <begin position="29"/>
        <end position="184"/>
    </location>
</feature>
<feature type="signal peptide" evidence="1">
    <location>
        <begin position="1"/>
        <end position="28"/>
    </location>
</feature>
<organism evidence="2 3">
    <name type="scientific">Enterococcus gallinarum</name>
    <dbReference type="NCBI Taxonomy" id="1353"/>
    <lineage>
        <taxon>Bacteria</taxon>
        <taxon>Bacillati</taxon>
        <taxon>Bacillota</taxon>
        <taxon>Bacilli</taxon>
        <taxon>Lactobacillales</taxon>
        <taxon>Enterococcaceae</taxon>
        <taxon>Enterococcus</taxon>
    </lineage>
</organism>
<reference evidence="2 3" key="1">
    <citation type="submission" date="2020-03" db="EMBL/GenBank/DDBJ databases">
        <title>Characterization of ganglioside-mimicking enterococci.</title>
        <authorList>
            <person name="Patry R.T."/>
            <person name="Nothaft H."/>
            <person name="Bridger R."/>
            <person name="Shajahan A."/>
            <person name="Huynh S."/>
            <person name="Sanchez S."/>
            <person name="Azadi P."/>
            <person name="Cooper K."/>
            <person name="Miller W.G."/>
            <person name="Parker C.T."/>
            <person name="Wells L."/>
            <person name="Szymanski C.M."/>
        </authorList>
    </citation>
    <scope>NUCLEOTIDE SEQUENCE [LARGE SCALE GENOMIC DNA]</scope>
    <source>
        <strain evidence="2 3">EGM181</strain>
    </source>
</reference>
<sequence>MKKLSVTTFSIFTLLSTFLLSGASVANATTVPPAQQATSAQVEETDVQFYFISNQQAFDAAESAGINVKTILGEDKYKAALRQDMLRTGSSWIKTYKVGKETRISIGVNSAIVKTWKYGGRAAIYAIQAYGAVVGLPLDAMVANGMHNQLKSVNGNRGHQWEIGTKPWRIISSRTQMGGGGRGF</sequence>
<dbReference type="RefSeq" id="WP_113849650.1">
    <property type="nucleotide sequence ID" value="NZ_CP050485.1"/>
</dbReference>
<evidence type="ECO:0000313" key="2">
    <source>
        <dbReference type="EMBL" id="QOG27595.1"/>
    </source>
</evidence>
<dbReference type="EMBL" id="CP050485">
    <property type="protein sequence ID" value="QOG27595.1"/>
    <property type="molecule type" value="Genomic_DNA"/>
</dbReference>
<name>A0AAE7MQC0_ENTGA</name>
<protein>
    <submittedName>
        <fullName evidence="2">Uncharacterized protein</fullName>
    </submittedName>
</protein>